<evidence type="ECO:0000256" key="10">
    <source>
        <dbReference type="ARBA" id="ARBA00022741"/>
    </source>
</evidence>
<evidence type="ECO:0000256" key="14">
    <source>
        <dbReference type="ARBA" id="ARBA00023211"/>
    </source>
</evidence>
<dbReference type="EMBL" id="AP026867">
    <property type="protein sequence ID" value="BDS13922.1"/>
    <property type="molecule type" value="Genomic_DNA"/>
</dbReference>
<dbReference type="InterPro" id="IPR011761">
    <property type="entry name" value="ATP-grasp"/>
</dbReference>
<dbReference type="NCBIfam" id="NF009455">
    <property type="entry name" value="PRK12815.1"/>
    <property type="match status" value="1"/>
</dbReference>
<dbReference type="Gene3D" id="3.30.1490.20">
    <property type="entry name" value="ATP-grasp fold, A domain"/>
    <property type="match status" value="1"/>
</dbReference>
<keyword evidence="6" id="KW-0436">Ligase</keyword>
<evidence type="ECO:0000256" key="5">
    <source>
        <dbReference type="ARBA" id="ARBA00022571"/>
    </source>
</evidence>
<dbReference type="Pfam" id="PF02786">
    <property type="entry name" value="CPSase_L_D2"/>
    <property type="match status" value="2"/>
</dbReference>
<dbReference type="Pfam" id="PF25596">
    <property type="entry name" value="CPSase_L_D1"/>
    <property type="match status" value="2"/>
</dbReference>
<dbReference type="InterPro" id="IPR005479">
    <property type="entry name" value="CPAse_ATP-bd"/>
</dbReference>
<dbReference type="GO" id="GO:0005524">
    <property type="term" value="F:ATP binding"/>
    <property type="evidence" value="ECO:0007669"/>
    <property type="project" value="UniProtKB-UniRule"/>
</dbReference>
<dbReference type="GO" id="GO:0004087">
    <property type="term" value="F:carbamoyl-phosphate synthase (ammonia) activity"/>
    <property type="evidence" value="ECO:0007669"/>
    <property type="project" value="UniProtKB-EC"/>
</dbReference>
<dbReference type="GO" id="GO:0046872">
    <property type="term" value="F:metal ion binding"/>
    <property type="evidence" value="ECO:0007669"/>
    <property type="project" value="UniProtKB-KW"/>
</dbReference>
<dbReference type="InterPro" id="IPR005480">
    <property type="entry name" value="CPSase_lsu_oligo"/>
</dbReference>
<comment type="pathway">
    <text evidence="2">Pyrimidine metabolism; UMP biosynthesis via de novo pathway; (S)-dihydroorotate from bicarbonate: step 1/3.</text>
</comment>
<evidence type="ECO:0000256" key="6">
    <source>
        <dbReference type="ARBA" id="ARBA00022598"/>
    </source>
</evidence>
<dbReference type="PROSITE" id="PS51257">
    <property type="entry name" value="PROKAR_LIPOPROTEIN"/>
    <property type="match status" value="1"/>
</dbReference>
<feature type="domain" description="ATP-grasp" evidence="20">
    <location>
        <begin position="133"/>
        <end position="328"/>
    </location>
</feature>
<name>A0A915YIP5_9BACT</name>
<comment type="similarity">
    <text evidence="4">Belongs to the CarB family.</text>
</comment>
<comment type="pathway">
    <text evidence="3">Amino-acid biosynthesis; L-arginine biosynthesis; carbamoyl phosphate from bicarbonate: step 1/1.</text>
</comment>
<dbReference type="Proteomes" id="UP001060919">
    <property type="component" value="Chromosome"/>
</dbReference>
<dbReference type="Pfam" id="PF02787">
    <property type="entry name" value="CPSase_L_D3"/>
    <property type="match status" value="1"/>
</dbReference>
<keyword evidence="12" id="KW-0460">Magnesium</keyword>
<dbReference type="KEGG" id="aup:AsAng_0046850"/>
<evidence type="ECO:0000313" key="21">
    <source>
        <dbReference type="EMBL" id="BDS13922.1"/>
    </source>
</evidence>
<comment type="cofactor">
    <cofactor evidence="1">
        <name>Mn(2+)</name>
        <dbReference type="ChEBI" id="CHEBI:29035"/>
    </cofactor>
</comment>
<organism evidence="21 22">
    <name type="scientific">Aureispira anguillae</name>
    <dbReference type="NCBI Taxonomy" id="2864201"/>
    <lineage>
        <taxon>Bacteria</taxon>
        <taxon>Pseudomonadati</taxon>
        <taxon>Bacteroidota</taxon>
        <taxon>Saprospiria</taxon>
        <taxon>Saprospirales</taxon>
        <taxon>Saprospiraceae</taxon>
        <taxon>Aureispira</taxon>
    </lineage>
</organism>
<dbReference type="InterPro" id="IPR006275">
    <property type="entry name" value="CPSase_lsu"/>
</dbReference>
<dbReference type="InterPro" id="IPR016185">
    <property type="entry name" value="PreATP-grasp_dom_sf"/>
</dbReference>
<gene>
    <name evidence="21" type="ORF">AsAng_0046850</name>
</gene>
<dbReference type="NCBIfam" id="NF003671">
    <property type="entry name" value="PRK05294.1"/>
    <property type="match status" value="1"/>
</dbReference>
<keyword evidence="13" id="KW-0665">Pyrimidine biosynthesis</keyword>
<dbReference type="GO" id="GO:0006221">
    <property type="term" value="P:pyrimidine nucleotide biosynthetic process"/>
    <property type="evidence" value="ECO:0007669"/>
    <property type="project" value="UniProtKB-KW"/>
</dbReference>
<comment type="catalytic activity">
    <reaction evidence="15">
        <text>hydrogencarbonate + NH4(+) + 2 ATP = carbamoyl phosphate + 2 ADP + phosphate + 2 H(+)</text>
        <dbReference type="Rhea" id="RHEA:18029"/>
        <dbReference type="ChEBI" id="CHEBI:15378"/>
        <dbReference type="ChEBI" id="CHEBI:17544"/>
        <dbReference type="ChEBI" id="CHEBI:28938"/>
        <dbReference type="ChEBI" id="CHEBI:30616"/>
        <dbReference type="ChEBI" id="CHEBI:43474"/>
        <dbReference type="ChEBI" id="CHEBI:58228"/>
        <dbReference type="ChEBI" id="CHEBI:456216"/>
        <dbReference type="EC" id="6.3.4.16"/>
    </reaction>
</comment>
<dbReference type="InterPro" id="IPR013815">
    <property type="entry name" value="ATP_grasp_subdomain_1"/>
</dbReference>
<dbReference type="PANTHER" id="PTHR11405:SF53">
    <property type="entry name" value="CARBAMOYL-PHOSPHATE SYNTHASE [AMMONIA], MITOCHONDRIAL"/>
    <property type="match status" value="1"/>
</dbReference>
<dbReference type="PRINTS" id="PR00098">
    <property type="entry name" value="CPSASE"/>
</dbReference>
<evidence type="ECO:0000259" key="20">
    <source>
        <dbReference type="PROSITE" id="PS50975"/>
    </source>
</evidence>
<dbReference type="FunFam" id="3.30.470.20:FF:000026">
    <property type="entry name" value="Carbamoyl-phosphate synthase large chain"/>
    <property type="match status" value="1"/>
</dbReference>
<keyword evidence="7" id="KW-0028">Amino-acid biosynthesis</keyword>
<evidence type="ECO:0000256" key="12">
    <source>
        <dbReference type="ARBA" id="ARBA00022842"/>
    </source>
</evidence>
<evidence type="ECO:0000256" key="15">
    <source>
        <dbReference type="ARBA" id="ARBA00047359"/>
    </source>
</evidence>
<dbReference type="Gene3D" id="3.30.470.20">
    <property type="entry name" value="ATP-grasp fold, B domain"/>
    <property type="match status" value="2"/>
</dbReference>
<evidence type="ECO:0000256" key="16">
    <source>
        <dbReference type="ARBA" id="ARBA00048816"/>
    </source>
</evidence>
<evidence type="ECO:0000256" key="7">
    <source>
        <dbReference type="ARBA" id="ARBA00022605"/>
    </source>
</evidence>
<evidence type="ECO:0000256" key="8">
    <source>
        <dbReference type="ARBA" id="ARBA00022723"/>
    </source>
</evidence>
<dbReference type="SUPFAM" id="SSF56059">
    <property type="entry name" value="Glutathione synthetase ATP-binding domain-like"/>
    <property type="match status" value="2"/>
</dbReference>
<dbReference type="Gene3D" id="1.10.1030.10">
    <property type="entry name" value="Carbamoyl-phosphate synthetase, large subunit oligomerisation domain"/>
    <property type="match status" value="1"/>
</dbReference>
<proteinExistence type="inferred from homology"/>
<dbReference type="InterPro" id="IPR058047">
    <property type="entry name" value="CPSase_preATP-grasp"/>
</dbReference>
<dbReference type="PROSITE" id="PS00867">
    <property type="entry name" value="CPSASE_2"/>
    <property type="match status" value="1"/>
</dbReference>
<dbReference type="GO" id="GO:0005737">
    <property type="term" value="C:cytoplasm"/>
    <property type="evidence" value="ECO:0007669"/>
    <property type="project" value="TreeGrafter"/>
</dbReference>
<keyword evidence="11 19" id="KW-0067">ATP-binding</keyword>
<dbReference type="Gene3D" id="3.40.50.20">
    <property type="match status" value="2"/>
</dbReference>
<evidence type="ECO:0000256" key="3">
    <source>
        <dbReference type="ARBA" id="ARBA00005077"/>
    </source>
</evidence>
<dbReference type="PROSITE" id="PS50975">
    <property type="entry name" value="ATP_GRASP"/>
    <property type="match status" value="2"/>
</dbReference>
<evidence type="ECO:0000256" key="11">
    <source>
        <dbReference type="ARBA" id="ARBA00022840"/>
    </source>
</evidence>
<dbReference type="FunFam" id="3.30.470.20:FF:000007">
    <property type="entry name" value="Carbamoyl-phosphate synthase large chain"/>
    <property type="match status" value="1"/>
</dbReference>
<protein>
    <submittedName>
        <fullName evidence="21">Carbamoyl-phosphate synthase large subunit</fullName>
    </submittedName>
</protein>
<evidence type="ECO:0000256" key="18">
    <source>
        <dbReference type="ARBA" id="ARBA00062056"/>
    </source>
</evidence>
<dbReference type="SUPFAM" id="SSF52440">
    <property type="entry name" value="PreATP-grasp domain"/>
    <property type="match status" value="2"/>
</dbReference>
<evidence type="ECO:0000313" key="22">
    <source>
        <dbReference type="Proteomes" id="UP001060919"/>
    </source>
</evidence>
<dbReference type="InterPro" id="IPR005483">
    <property type="entry name" value="CPSase_dom"/>
</dbReference>
<dbReference type="FunFam" id="3.40.50.20:FF:000002">
    <property type="entry name" value="Carbamoyl-phosphate synthase large chain"/>
    <property type="match status" value="1"/>
</dbReference>
<evidence type="ECO:0000256" key="19">
    <source>
        <dbReference type="PROSITE-ProRule" id="PRU00409"/>
    </source>
</evidence>
<feature type="domain" description="ATP-grasp" evidence="20">
    <location>
        <begin position="661"/>
        <end position="849"/>
    </location>
</feature>
<dbReference type="GO" id="GO:0006541">
    <property type="term" value="P:glutamine metabolic process"/>
    <property type="evidence" value="ECO:0007669"/>
    <property type="project" value="TreeGrafter"/>
</dbReference>
<keyword evidence="5" id="KW-0055">Arginine biosynthesis</keyword>
<dbReference type="PANTHER" id="PTHR11405">
    <property type="entry name" value="CARBAMOYLTRANSFERASE FAMILY MEMBER"/>
    <property type="match status" value="1"/>
</dbReference>
<dbReference type="PROSITE" id="PS00866">
    <property type="entry name" value="CPSASE_1"/>
    <property type="match status" value="1"/>
</dbReference>
<comment type="function">
    <text evidence="17">Large subunit of the glutamine-dependent carbamoyl phosphate synthetase (CPSase). CPSase catalyzes the formation of carbamoyl phosphate from the ammonia moiety of glutamine, carbonate, and phosphate donated by ATP, constituting the first step of 2 biosynthetic pathways, one leading to arginine and/or urea and the other to pyrimidine nucleotides. The large subunit (synthetase) binds the substrates ammonia (free or transferred from glutamine from the small subunit), hydrogencarbonate and ATP and carries out an ATP-coupled ligase reaction, activating hydrogencarbonate by forming carboxy phosphate which reacts with ammonia to form carbamoyl phosphate.</text>
</comment>
<keyword evidence="10 19" id="KW-0547">Nucleotide-binding</keyword>
<comment type="subunit">
    <text evidence="18">Composed of two chains; the small (or glutamine) chain promotes the hydrolysis of glutamine to ammonia, which is used by the large (or ammonia) chain to synthesize carbamoyl phosphate. Tetramer of heterodimers (alpha,beta)4.</text>
</comment>
<dbReference type="GO" id="GO:0006526">
    <property type="term" value="P:L-arginine biosynthetic process"/>
    <property type="evidence" value="ECO:0007669"/>
    <property type="project" value="UniProtKB-KW"/>
</dbReference>
<dbReference type="SMART" id="SM01096">
    <property type="entry name" value="CPSase_L_D3"/>
    <property type="match status" value="1"/>
</dbReference>
<accession>A0A915YIP5</accession>
<reference evidence="21" key="1">
    <citation type="submission" date="2022-09" db="EMBL/GenBank/DDBJ databases">
        <title>Aureispira anguillicida sp. nov., isolated from Leptocephalus of Japanese eel Anguilla japonica.</title>
        <authorList>
            <person name="Yuasa K."/>
            <person name="Mekata T."/>
            <person name="Ikunari K."/>
        </authorList>
    </citation>
    <scope>NUCLEOTIDE SEQUENCE</scope>
    <source>
        <strain evidence="21">EL160426</strain>
    </source>
</reference>
<sequence>MPKRTDIQKILIIGSGPIVIGQACEFDYSGTQACKALRTEGYQVVLVNSNPATIMTDPSVADVVYIEPLDPIVLEKIIAKERPDALLPTLGGQTALNLCMELHLKRILEQYHVEVIGASIETINKAESRERFAQLVDKIGLKTSVARRASTLEEAKIIRKELGFPCLLRASYTLGGKGSGVAYDDTTFLEIAQKGLEASLTSEIAIEKYLGGWKEFELEMMRDKNDNCIVVCGMENFDALGVHTGDSITVAPIQTLTNHQYQKMRDAAIELMKIVGVETGGANIQFAVCPQTGEMLVVEMNPRVSRSSALASKATGYPIAKFAAKLAVGYTLDELQNDITQKTACFEPALDYCVLKFPRFNFEKFEGNNHLGTTMKALGEVMAIGRTFKEALQKGIRALEIPSINGGSQEEVLNQLSIPNPQRIFYLFEAFKMGWNVDTVYHYSKIDKWFLHQIKQLVNTPKPIYNNPQSIRTAKQLGFSDADLTQALDFEHENAFRNYRKGHKIQPTYKLVDTCAAEFEAYTPYYYSTYEQEDESAVSDRAKIMLVGSGPNRIGQGIEFDYCCVHAAQTIRKMGYECIMVNSNPETVSTDYDVSDKLYFEPISFEEVYNIYEKEQPQGLILQLGGQTPFNLIESLNAVGVPILGTAPINIAKAENRAQFSNLLKQLNIQQPQHAIAQNASEVWNKALEVGYPILIRPSFVIGGSQMAIISKNTELQQYLAQHTLTYPLLIDQFLGDAIEVDVDLICDGTEVVIAGITEQIQPAGVHSGDSACTWPTYTIAPSILEQIQQISTQLALELNIIGLLNVQIALQKNQIYILEANPRASRTLPFISKIQGVNWLELATKVILGAKLKSLEWTATPIVGYAVKEVVFPFSKFEETPIIFTPQMQSTGEVMGMATSLGMAYYKAKLATGIKLPTHGKVLVDREFIAPDFCAKLGFEPTTSLEQADLLISIHSQKPKPNSLALRRMAWDKGIPIICFERELDLFQQAIKALNSQPLEVCSL</sequence>
<keyword evidence="8" id="KW-0479">Metal-binding</keyword>
<dbReference type="RefSeq" id="WP_264789168.1">
    <property type="nucleotide sequence ID" value="NZ_AP026867.1"/>
</dbReference>
<dbReference type="InterPro" id="IPR036897">
    <property type="entry name" value="CarbamoylP_synth_lsu_oligo_sf"/>
</dbReference>
<keyword evidence="14" id="KW-0464">Manganese</keyword>
<evidence type="ECO:0000256" key="9">
    <source>
        <dbReference type="ARBA" id="ARBA00022737"/>
    </source>
</evidence>
<dbReference type="FunFam" id="1.10.1030.10:FF:000002">
    <property type="entry name" value="Carbamoyl-phosphate synthase large chain"/>
    <property type="match status" value="1"/>
</dbReference>
<dbReference type="GO" id="GO:0004088">
    <property type="term" value="F:carbamoyl-phosphate synthase (glutamine-hydrolyzing) activity"/>
    <property type="evidence" value="ECO:0007669"/>
    <property type="project" value="UniProtKB-EC"/>
</dbReference>
<comment type="catalytic activity">
    <reaction evidence="16">
        <text>hydrogencarbonate + L-glutamine + 2 ATP + H2O = carbamoyl phosphate + L-glutamate + 2 ADP + phosphate + 2 H(+)</text>
        <dbReference type="Rhea" id="RHEA:18633"/>
        <dbReference type="ChEBI" id="CHEBI:15377"/>
        <dbReference type="ChEBI" id="CHEBI:15378"/>
        <dbReference type="ChEBI" id="CHEBI:17544"/>
        <dbReference type="ChEBI" id="CHEBI:29985"/>
        <dbReference type="ChEBI" id="CHEBI:30616"/>
        <dbReference type="ChEBI" id="CHEBI:43474"/>
        <dbReference type="ChEBI" id="CHEBI:58228"/>
        <dbReference type="ChEBI" id="CHEBI:58359"/>
        <dbReference type="ChEBI" id="CHEBI:456216"/>
        <dbReference type="EC" id="6.3.5.5"/>
    </reaction>
</comment>
<evidence type="ECO:0000256" key="17">
    <source>
        <dbReference type="ARBA" id="ARBA00057223"/>
    </source>
</evidence>
<evidence type="ECO:0000256" key="4">
    <source>
        <dbReference type="ARBA" id="ARBA00009799"/>
    </source>
</evidence>
<evidence type="ECO:0000256" key="2">
    <source>
        <dbReference type="ARBA" id="ARBA00004812"/>
    </source>
</evidence>
<keyword evidence="9" id="KW-0677">Repeat</keyword>
<dbReference type="AlphaFoldDB" id="A0A915YIP5"/>
<evidence type="ECO:0000256" key="1">
    <source>
        <dbReference type="ARBA" id="ARBA00001936"/>
    </source>
</evidence>
<dbReference type="FunFam" id="3.40.50.20:FF:000001">
    <property type="entry name" value="Carbamoyl-phosphate synthase large chain"/>
    <property type="match status" value="1"/>
</dbReference>
<dbReference type="SUPFAM" id="SSF48108">
    <property type="entry name" value="Carbamoyl phosphate synthetase, large subunit connection domain"/>
    <property type="match status" value="1"/>
</dbReference>
<evidence type="ECO:0000256" key="13">
    <source>
        <dbReference type="ARBA" id="ARBA00022975"/>
    </source>
</evidence>
<dbReference type="NCBIfam" id="TIGR01369">
    <property type="entry name" value="CPSaseII_lrg"/>
    <property type="match status" value="1"/>
</dbReference>
<keyword evidence="22" id="KW-1185">Reference proteome</keyword>